<name>A0ABP8SZ10_9ACTN</name>
<sequence length="55" mass="5944">MTEPEESREDAERPEPIIAPPTANPSRVKMPPKGPKERTDEGEPAPAEPPPGEEA</sequence>
<accession>A0ABP8SZ10</accession>
<evidence type="ECO:0000313" key="3">
    <source>
        <dbReference type="Proteomes" id="UP001500307"/>
    </source>
</evidence>
<dbReference type="Proteomes" id="UP001500307">
    <property type="component" value="Unassembled WGS sequence"/>
</dbReference>
<evidence type="ECO:0000256" key="1">
    <source>
        <dbReference type="SAM" id="MobiDB-lite"/>
    </source>
</evidence>
<protein>
    <submittedName>
        <fullName evidence="2">Uncharacterized protein</fullName>
    </submittedName>
</protein>
<keyword evidence="3" id="KW-1185">Reference proteome</keyword>
<comment type="caution">
    <text evidence="2">The sequence shown here is derived from an EMBL/GenBank/DDBJ whole genome shotgun (WGS) entry which is preliminary data.</text>
</comment>
<dbReference type="EMBL" id="BAABGU010000034">
    <property type="protein sequence ID" value="GAA4577137.1"/>
    <property type="molecule type" value="Genomic_DNA"/>
</dbReference>
<gene>
    <name evidence="2" type="ORF">GCM10023176_50010</name>
</gene>
<dbReference type="RefSeq" id="WP_200216571.1">
    <property type="nucleotide sequence ID" value="NZ_BAABGU010000034.1"/>
</dbReference>
<reference evidence="3" key="1">
    <citation type="journal article" date="2019" name="Int. J. Syst. Evol. Microbiol.">
        <title>The Global Catalogue of Microorganisms (GCM) 10K type strain sequencing project: providing services to taxonomists for standard genome sequencing and annotation.</title>
        <authorList>
            <consortium name="The Broad Institute Genomics Platform"/>
            <consortium name="The Broad Institute Genome Sequencing Center for Infectious Disease"/>
            <person name="Wu L."/>
            <person name="Ma J."/>
        </authorList>
    </citation>
    <scope>NUCLEOTIDE SEQUENCE [LARGE SCALE GENOMIC DNA]</scope>
    <source>
        <strain evidence="3">JCM 3175</strain>
    </source>
</reference>
<feature type="region of interest" description="Disordered" evidence="1">
    <location>
        <begin position="1"/>
        <end position="55"/>
    </location>
</feature>
<organism evidence="2 3">
    <name type="scientific">Micromonospora coerulea</name>
    <dbReference type="NCBI Taxonomy" id="47856"/>
    <lineage>
        <taxon>Bacteria</taxon>
        <taxon>Bacillati</taxon>
        <taxon>Actinomycetota</taxon>
        <taxon>Actinomycetes</taxon>
        <taxon>Micromonosporales</taxon>
        <taxon>Micromonosporaceae</taxon>
        <taxon>Micromonospora</taxon>
    </lineage>
</organism>
<feature type="compositionally biased region" description="Pro residues" evidence="1">
    <location>
        <begin position="46"/>
        <end position="55"/>
    </location>
</feature>
<proteinExistence type="predicted"/>
<evidence type="ECO:0000313" key="2">
    <source>
        <dbReference type="EMBL" id="GAA4577137.1"/>
    </source>
</evidence>